<organism evidence="1 2">
    <name type="scientific">Desulfurobacterium atlanticum</name>
    <dbReference type="NCBI Taxonomy" id="240169"/>
    <lineage>
        <taxon>Bacteria</taxon>
        <taxon>Pseudomonadati</taxon>
        <taxon>Aquificota</taxon>
        <taxon>Aquificia</taxon>
        <taxon>Desulfurobacteriales</taxon>
        <taxon>Desulfurobacteriaceae</taxon>
        <taxon>Desulfurobacterium</taxon>
    </lineage>
</organism>
<protein>
    <submittedName>
        <fullName evidence="1">Uncharacterized protein</fullName>
    </submittedName>
</protein>
<dbReference type="OrthoDB" id="1443192at2"/>
<evidence type="ECO:0000313" key="2">
    <source>
        <dbReference type="Proteomes" id="UP000198405"/>
    </source>
</evidence>
<dbReference type="AlphaFoldDB" id="A0A239A740"/>
<sequence length="81" mass="8612">MKLYMCRKCGTVIETASGPSGSSCPQGGNHIWNLLTNDGSTVAKPGLIPFMCKKCGTLVYAKQRPNATQCPSGGGHVWNRV</sequence>
<dbReference type="Proteomes" id="UP000198405">
    <property type="component" value="Unassembled WGS sequence"/>
</dbReference>
<evidence type="ECO:0000313" key="1">
    <source>
        <dbReference type="EMBL" id="SNR90703.1"/>
    </source>
</evidence>
<name>A0A239A740_9BACT</name>
<dbReference type="EMBL" id="FZOB01000015">
    <property type="protein sequence ID" value="SNR90703.1"/>
    <property type="molecule type" value="Genomic_DNA"/>
</dbReference>
<proteinExistence type="predicted"/>
<reference evidence="2" key="1">
    <citation type="submission" date="2017-06" db="EMBL/GenBank/DDBJ databases">
        <authorList>
            <person name="Varghese N."/>
            <person name="Submissions S."/>
        </authorList>
    </citation>
    <scope>NUCLEOTIDE SEQUENCE [LARGE SCALE GENOMIC DNA]</scope>
    <source>
        <strain evidence="2">DSM 15668</strain>
    </source>
</reference>
<keyword evidence="2" id="KW-1185">Reference proteome</keyword>
<dbReference type="RefSeq" id="WP_089323650.1">
    <property type="nucleotide sequence ID" value="NZ_FZOB01000015.1"/>
</dbReference>
<accession>A0A239A740</accession>
<gene>
    <name evidence="1" type="ORF">SAMN06265340_11531</name>
</gene>